<sequence>MSSKTETKAPEIDYSINNSDVVEKYKTAGTISSKVLAEVRKTVKDGSKIFDICQLGDKLMEDELLNVYSSKKNKTSKGIAFPTCVNPNNIPAHLSPESEEDDANLTLKNGDVVNIMLGVQIDGFPAIIADTLVVGESAENPVTGIKADLLQAAWNASEAAIRTFKPGNRNFDVTNVVDKVAKDFGVAAVQSMLTHNQERDVLYGPKEVILNPAKEHKNRMDTHRFEELEVYGLDILISTSADGKVKKSNFKTTLHKLTGNNYSLKLNTSRQALKAFKEKVPGHFPANVKIFEEPRKVRVGLIECSNHEVVLPYDIMEGASDSFIAQFFTTIAITKNGIVKYTSPSFNPELYKTEKKIEDEDLAKFIAEPLPEPKPKKKKKKPAKKAGEEQA</sequence>
<feature type="domain" description="Peptidase M24" evidence="3">
    <location>
        <begin position="23"/>
        <end position="201"/>
    </location>
</feature>
<dbReference type="CDD" id="cd01089">
    <property type="entry name" value="PA2G4-like"/>
    <property type="match status" value="1"/>
</dbReference>
<evidence type="ECO:0000259" key="3">
    <source>
        <dbReference type="Pfam" id="PF00557"/>
    </source>
</evidence>
<dbReference type="GeneID" id="36566831"/>
<dbReference type="InterPro" id="IPR047113">
    <property type="entry name" value="PA2G4/ARX1"/>
</dbReference>
<dbReference type="VEuPathDB" id="FungiDB:C7M61_003443"/>
<evidence type="ECO:0000313" key="5">
    <source>
        <dbReference type="Proteomes" id="UP000241107"/>
    </source>
</evidence>
<comment type="similarity">
    <text evidence="1">Belongs to the peptidase M24 family.</text>
</comment>
<dbReference type="Gene3D" id="1.10.10.10">
    <property type="entry name" value="Winged helix-like DNA-binding domain superfamily/Winged helix DNA-binding domain"/>
    <property type="match status" value="1"/>
</dbReference>
<dbReference type="PANTHER" id="PTHR10804:SF11">
    <property type="entry name" value="PROLIFERATION-ASSOCIATED PROTEIN 2G4"/>
    <property type="match status" value="1"/>
</dbReference>
<protein>
    <submittedName>
        <fullName evidence="4">DNA-binding protein, 42 kDa</fullName>
    </submittedName>
</protein>
<accession>A0A2P7YM21</accession>
<proteinExistence type="inferred from homology"/>
<dbReference type="EMBL" id="PYFQ01000009">
    <property type="protein sequence ID" value="PSK37018.1"/>
    <property type="molecule type" value="Genomic_DNA"/>
</dbReference>
<feature type="region of interest" description="Disordered" evidence="2">
    <location>
        <begin position="366"/>
        <end position="391"/>
    </location>
</feature>
<feature type="compositionally biased region" description="Basic residues" evidence="2">
    <location>
        <begin position="375"/>
        <end position="384"/>
    </location>
</feature>
<dbReference type="GO" id="GO:0003677">
    <property type="term" value="F:DNA binding"/>
    <property type="evidence" value="ECO:0007669"/>
    <property type="project" value="UniProtKB-KW"/>
</dbReference>
<name>A0A2P7YM21_9ASCO</name>
<dbReference type="SUPFAM" id="SSF55920">
    <property type="entry name" value="Creatinase/aminopeptidase"/>
    <property type="match status" value="1"/>
</dbReference>
<gene>
    <name evidence="4" type="ORF">C7M61_003443</name>
</gene>
<comment type="caution">
    <text evidence="4">The sequence shown here is derived from an EMBL/GenBank/DDBJ whole genome shotgun (WGS) entry which is preliminary data.</text>
</comment>
<evidence type="ECO:0000313" key="4">
    <source>
        <dbReference type="EMBL" id="PSK37018.1"/>
    </source>
</evidence>
<dbReference type="Proteomes" id="UP000241107">
    <property type="component" value="Unassembled WGS sequence"/>
</dbReference>
<dbReference type="STRING" id="418784.A0A2P7YM21"/>
<dbReference type="InterPro" id="IPR000994">
    <property type="entry name" value="Pept_M24"/>
</dbReference>
<dbReference type="InterPro" id="IPR036005">
    <property type="entry name" value="Creatinase/aminopeptidase-like"/>
</dbReference>
<organism evidence="4 5">
    <name type="scientific">Candidozyma pseudohaemuli</name>
    <dbReference type="NCBI Taxonomy" id="418784"/>
    <lineage>
        <taxon>Eukaryota</taxon>
        <taxon>Fungi</taxon>
        <taxon>Dikarya</taxon>
        <taxon>Ascomycota</taxon>
        <taxon>Saccharomycotina</taxon>
        <taxon>Pichiomycetes</taxon>
        <taxon>Metschnikowiaceae</taxon>
        <taxon>Candidozyma</taxon>
    </lineage>
</organism>
<dbReference type="Pfam" id="PF00557">
    <property type="entry name" value="Peptidase_M24"/>
    <property type="match status" value="1"/>
</dbReference>
<dbReference type="PANTHER" id="PTHR10804">
    <property type="entry name" value="PROTEASE FAMILY M24 METHIONYL AMINOPEPTIDASE, AMINOPEPTIDASE P"/>
    <property type="match status" value="1"/>
</dbReference>
<dbReference type="Gene3D" id="3.90.230.10">
    <property type="entry name" value="Creatinase/methionine aminopeptidase superfamily"/>
    <property type="match status" value="1"/>
</dbReference>
<dbReference type="RefSeq" id="XP_024712869.1">
    <property type="nucleotide sequence ID" value="XM_024858782.1"/>
</dbReference>
<dbReference type="GO" id="GO:0005634">
    <property type="term" value="C:nucleus"/>
    <property type="evidence" value="ECO:0007669"/>
    <property type="project" value="EnsemblFungi"/>
</dbReference>
<keyword evidence="5" id="KW-1185">Reference proteome</keyword>
<dbReference type="InterPro" id="IPR036388">
    <property type="entry name" value="WH-like_DNA-bd_sf"/>
</dbReference>
<reference evidence="4 5" key="1">
    <citation type="submission" date="2018-03" db="EMBL/GenBank/DDBJ databases">
        <title>Candida pseudohaemulonii genome assembly and annotation.</title>
        <authorList>
            <person name="Munoz J.F."/>
            <person name="Gade L.G."/>
            <person name="Chow N.A."/>
            <person name="Litvintseva A.P."/>
            <person name="Loparev V.N."/>
            <person name="Cuomo C.A."/>
        </authorList>
    </citation>
    <scope>NUCLEOTIDE SEQUENCE [LARGE SCALE GENOMIC DNA]</scope>
    <source>
        <strain evidence="4 5">B12108</strain>
    </source>
</reference>
<keyword evidence="4" id="KW-0238">DNA-binding</keyword>
<dbReference type="AlphaFoldDB" id="A0A2P7YM21"/>
<dbReference type="OrthoDB" id="5876363at2759"/>
<evidence type="ECO:0000256" key="1">
    <source>
        <dbReference type="ARBA" id="ARBA00007319"/>
    </source>
</evidence>
<evidence type="ECO:0000256" key="2">
    <source>
        <dbReference type="SAM" id="MobiDB-lite"/>
    </source>
</evidence>